<evidence type="ECO:0000256" key="1">
    <source>
        <dbReference type="SAM" id="MobiDB-lite"/>
    </source>
</evidence>
<dbReference type="Gene3D" id="3.40.50.1820">
    <property type="entry name" value="alpha/beta hydrolase"/>
    <property type="match status" value="1"/>
</dbReference>
<organism evidence="2 3">
    <name type="scientific">Hirschia litorea</name>
    <dbReference type="NCBI Taxonomy" id="1199156"/>
    <lineage>
        <taxon>Bacteria</taxon>
        <taxon>Pseudomonadati</taxon>
        <taxon>Pseudomonadota</taxon>
        <taxon>Alphaproteobacteria</taxon>
        <taxon>Hyphomonadales</taxon>
        <taxon>Hyphomonadaceae</taxon>
        <taxon>Hirschia</taxon>
    </lineage>
</organism>
<name>A0ABW2IQ21_9PROT</name>
<keyword evidence="2" id="KW-0378">Hydrolase</keyword>
<dbReference type="InterPro" id="IPR050583">
    <property type="entry name" value="Mycobacterial_A85_antigen"/>
</dbReference>
<evidence type="ECO:0000313" key="2">
    <source>
        <dbReference type="EMBL" id="MFC7293028.1"/>
    </source>
</evidence>
<accession>A0ABW2IQ21</accession>
<evidence type="ECO:0000313" key="3">
    <source>
        <dbReference type="Proteomes" id="UP001596492"/>
    </source>
</evidence>
<dbReference type="RefSeq" id="WP_382169084.1">
    <property type="nucleotide sequence ID" value="NZ_JBHTBR010000009.1"/>
</dbReference>
<dbReference type="SUPFAM" id="SSF53474">
    <property type="entry name" value="alpha/beta-Hydrolases"/>
    <property type="match status" value="1"/>
</dbReference>
<dbReference type="EMBL" id="JBHTBR010000009">
    <property type="protein sequence ID" value="MFC7293028.1"/>
    <property type="molecule type" value="Genomic_DNA"/>
</dbReference>
<feature type="compositionally biased region" description="Low complexity" evidence="1">
    <location>
        <begin position="25"/>
        <end position="34"/>
    </location>
</feature>
<dbReference type="InterPro" id="IPR029058">
    <property type="entry name" value="AB_hydrolase_fold"/>
</dbReference>
<protein>
    <submittedName>
        <fullName evidence="2">Alpha/beta hydrolase</fullName>
    </submittedName>
</protein>
<dbReference type="Proteomes" id="UP001596492">
    <property type="component" value="Unassembled WGS sequence"/>
</dbReference>
<gene>
    <name evidence="2" type="ORF">ACFQS8_15510</name>
</gene>
<dbReference type="Pfam" id="PF00756">
    <property type="entry name" value="Esterase"/>
    <property type="match status" value="1"/>
</dbReference>
<dbReference type="InterPro" id="IPR000801">
    <property type="entry name" value="Esterase-like"/>
</dbReference>
<dbReference type="PANTHER" id="PTHR48098:SF6">
    <property type="entry name" value="FERRI-BACILLIBACTIN ESTERASE BESA"/>
    <property type="match status" value="1"/>
</dbReference>
<dbReference type="PANTHER" id="PTHR48098">
    <property type="entry name" value="ENTEROCHELIN ESTERASE-RELATED"/>
    <property type="match status" value="1"/>
</dbReference>
<reference evidence="3" key="1">
    <citation type="journal article" date="2019" name="Int. J. Syst. Evol. Microbiol.">
        <title>The Global Catalogue of Microorganisms (GCM) 10K type strain sequencing project: providing services to taxonomists for standard genome sequencing and annotation.</title>
        <authorList>
            <consortium name="The Broad Institute Genomics Platform"/>
            <consortium name="The Broad Institute Genome Sequencing Center for Infectious Disease"/>
            <person name="Wu L."/>
            <person name="Ma J."/>
        </authorList>
    </citation>
    <scope>NUCLEOTIDE SEQUENCE [LARGE SCALE GENOMIC DNA]</scope>
    <source>
        <strain evidence="3">CCUG 51308</strain>
    </source>
</reference>
<dbReference type="GO" id="GO:0016787">
    <property type="term" value="F:hydrolase activity"/>
    <property type="evidence" value="ECO:0007669"/>
    <property type="project" value="UniProtKB-KW"/>
</dbReference>
<proteinExistence type="predicted"/>
<sequence>MKRIFTSLTLMGVFAISNCAPHQAPAQSASEAPQTTHQNTPPIAADDFGQFVKMDAFESKYIQPRGLTIWLPPGYDADAGNYPVIYAHDGQNLMQVEGSYRGVEWNLDEAASKLIKEENMRPAIIVGMWNTEKRWWEYAPEKVIDNLPDSAFIPSEGNPEGGRPELYSDAYLKFIVEELKPYIDTNFATAPQRETTYIMGSSMGGLMSLYALAEYPEVFSKAACLSTHWPLAQPEGPVADAATEAMLTYLESSKLGQYPQTIWFDEGTEDLDQYYARHTVDIKAWFRDNGWDDTKAQFRVYEGTGHLEEAWSARANEYLAFLMAE</sequence>
<keyword evidence="3" id="KW-1185">Reference proteome</keyword>
<comment type="caution">
    <text evidence="2">The sequence shown here is derived from an EMBL/GenBank/DDBJ whole genome shotgun (WGS) entry which is preliminary data.</text>
</comment>
<feature type="region of interest" description="Disordered" evidence="1">
    <location>
        <begin position="25"/>
        <end position="44"/>
    </location>
</feature>